<accession>A0A0K1Q8Q9</accession>
<keyword evidence="3" id="KW-1185">Reference proteome</keyword>
<dbReference type="EMBL" id="CP012333">
    <property type="protein sequence ID" value="AKV02062.1"/>
    <property type="molecule type" value="Genomic_DNA"/>
</dbReference>
<organism evidence="2 3">
    <name type="scientific">Labilithrix luteola</name>
    <dbReference type="NCBI Taxonomy" id="1391654"/>
    <lineage>
        <taxon>Bacteria</taxon>
        <taxon>Pseudomonadati</taxon>
        <taxon>Myxococcota</taxon>
        <taxon>Polyangia</taxon>
        <taxon>Polyangiales</taxon>
        <taxon>Labilitrichaceae</taxon>
        <taxon>Labilithrix</taxon>
    </lineage>
</organism>
<gene>
    <name evidence="2" type="ORF">AKJ09_08725</name>
</gene>
<dbReference type="RefSeq" id="WP_146653035.1">
    <property type="nucleotide sequence ID" value="NZ_CP012333.1"/>
</dbReference>
<dbReference type="Proteomes" id="UP000064967">
    <property type="component" value="Chromosome"/>
</dbReference>
<proteinExistence type="predicted"/>
<dbReference type="KEGG" id="llu:AKJ09_08725"/>
<name>A0A0K1Q8Q9_9BACT</name>
<feature type="region of interest" description="Disordered" evidence="1">
    <location>
        <begin position="1"/>
        <end position="83"/>
    </location>
</feature>
<protein>
    <submittedName>
        <fullName evidence="2">Uncharacterized protein</fullName>
    </submittedName>
</protein>
<evidence type="ECO:0000313" key="2">
    <source>
        <dbReference type="EMBL" id="AKV02062.1"/>
    </source>
</evidence>
<reference evidence="2 3" key="1">
    <citation type="submission" date="2015-08" db="EMBL/GenBank/DDBJ databases">
        <authorList>
            <person name="Babu N.S."/>
            <person name="Beckwith C.J."/>
            <person name="Beseler K.G."/>
            <person name="Brison A."/>
            <person name="Carone J.V."/>
            <person name="Caskin T.P."/>
            <person name="Diamond M."/>
            <person name="Durham M.E."/>
            <person name="Foxe J.M."/>
            <person name="Go M."/>
            <person name="Henderson B.A."/>
            <person name="Jones I.B."/>
            <person name="McGettigan J.A."/>
            <person name="Micheletti S.J."/>
            <person name="Nasrallah M.E."/>
            <person name="Ortiz D."/>
            <person name="Piller C.R."/>
            <person name="Privatt S.R."/>
            <person name="Schneider S.L."/>
            <person name="Sharp S."/>
            <person name="Smith T.C."/>
            <person name="Stanton J.D."/>
            <person name="Ullery H.E."/>
            <person name="Wilson R.J."/>
            <person name="Serrano M.G."/>
            <person name="Buck G."/>
            <person name="Lee V."/>
            <person name="Wang Y."/>
            <person name="Carvalho R."/>
            <person name="Voegtly L."/>
            <person name="Shi R."/>
            <person name="Duckworth R."/>
            <person name="Johnson A."/>
            <person name="Loviza R."/>
            <person name="Walstead R."/>
            <person name="Shah Z."/>
            <person name="Kiflezghi M."/>
            <person name="Wade K."/>
            <person name="Ball S.L."/>
            <person name="Bradley K.W."/>
            <person name="Asai D.J."/>
            <person name="Bowman C.A."/>
            <person name="Russell D.A."/>
            <person name="Pope W.H."/>
            <person name="Jacobs-Sera D."/>
            <person name="Hendrix R.W."/>
            <person name="Hatfull G.F."/>
        </authorList>
    </citation>
    <scope>NUCLEOTIDE SEQUENCE [LARGE SCALE GENOMIC DNA]</scope>
    <source>
        <strain evidence="2 3">DSM 27648</strain>
    </source>
</reference>
<feature type="compositionally biased region" description="Gly residues" evidence="1">
    <location>
        <begin position="28"/>
        <end position="42"/>
    </location>
</feature>
<evidence type="ECO:0000313" key="3">
    <source>
        <dbReference type="Proteomes" id="UP000064967"/>
    </source>
</evidence>
<evidence type="ECO:0000256" key="1">
    <source>
        <dbReference type="SAM" id="MobiDB-lite"/>
    </source>
</evidence>
<feature type="compositionally biased region" description="Basic and acidic residues" evidence="1">
    <location>
        <begin position="9"/>
        <end position="21"/>
    </location>
</feature>
<sequence length="83" mass="8065">MTQGACSSDDGKSDTAERPDSVLDDAGPDGGSDGGGSDGGSDAGTPQNGDYDGGGIPIYAAAPTSDDGTRLVSRPSRGRSTNS</sequence>
<dbReference type="AlphaFoldDB" id="A0A0K1Q8Q9"/>